<comment type="similarity">
    <text evidence="1">Belongs to the PEP-utilizing enzyme family.</text>
</comment>
<dbReference type="InterPro" id="IPR006319">
    <property type="entry name" value="PEP_synth"/>
</dbReference>
<proteinExistence type="inferred from homology"/>
<dbReference type="InterPro" id="IPR015813">
    <property type="entry name" value="Pyrv/PenolPyrv_kinase-like_dom"/>
</dbReference>
<dbReference type="SUPFAM" id="SSF51621">
    <property type="entry name" value="Phosphoenolpyruvate/pyruvate domain"/>
    <property type="match status" value="1"/>
</dbReference>
<dbReference type="EMBL" id="JACPRF010000056">
    <property type="protein sequence ID" value="MBI2875618.1"/>
    <property type="molecule type" value="Genomic_DNA"/>
</dbReference>
<dbReference type="GO" id="GO:0005524">
    <property type="term" value="F:ATP binding"/>
    <property type="evidence" value="ECO:0007669"/>
    <property type="project" value="UniProtKB-KW"/>
</dbReference>
<dbReference type="PANTHER" id="PTHR43030:SF1">
    <property type="entry name" value="PHOSPHOENOLPYRUVATE SYNTHASE"/>
    <property type="match status" value="1"/>
</dbReference>
<comment type="caution">
    <text evidence="5">The sequence shown here is derived from an EMBL/GenBank/DDBJ whole genome shotgun (WGS) entry which is preliminary data.</text>
</comment>
<reference evidence="5" key="1">
    <citation type="submission" date="2020-07" db="EMBL/GenBank/DDBJ databases">
        <title>Huge and variable diversity of episymbiotic CPR bacteria and DPANN archaea in groundwater ecosystems.</title>
        <authorList>
            <person name="He C.Y."/>
            <person name="Keren R."/>
            <person name="Whittaker M."/>
            <person name="Farag I.F."/>
            <person name="Doudna J."/>
            <person name="Cate J.H.D."/>
            <person name="Banfield J.F."/>
        </authorList>
    </citation>
    <scope>NUCLEOTIDE SEQUENCE</scope>
    <source>
        <strain evidence="5">NC_groundwater_672_Ag_B-0.1um_62_36</strain>
    </source>
</reference>
<dbReference type="AlphaFoldDB" id="A0A932CLP4"/>
<evidence type="ECO:0000256" key="3">
    <source>
        <dbReference type="ARBA" id="ARBA00022840"/>
    </source>
</evidence>
<sequence length="286" mass="31906">MGRSTQVKVNVSIPAVAERAAATGADGVGLLRIEHMITSLPQHPRLYLASSQQEAYVAELVKGIGRVASAFFPRPVWARTLDAPTDEFREMKGGEEEPVEANPMLGWRGIRRDLGWEEHFLLELRAIRELREKGLTNVGLMLPMVQHPMEVRRAKELMGQAGLDLQAFPWGIMLETPASVLLLEEFIQEGIHFFSLGTNDLVQFTLAVDRNNEKLKGLYDEFHPAVLRLIKEAIEMGNRYGIESSVCGEAGSNPSMARILMDYGIRSISANIDAVKKVRELVTIRT</sequence>
<dbReference type="GO" id="GO:0008986">
    <property type="term" value="F:pyruvate, water dikinase activity"/>
    <property type="evidence" value="ECO:0007669"/>
    <property type="project" value="InterPro"/>
</dbReference>
<gene>
    <name evidence="5" type="ORF">HYY20_01910</name>
</gene>
<dbReference type="Proteomes" id="UP000769766">
    <property type="component" value="Unassembled WGS sequence"/>
</dbReference>
<keyword evidence="3" id="KW-0067">ATP-binding</keyword>
<dbReference type="PRINTS" id="PR01736">
    <property type="entry name" value="PHPHTRNFRASE"/>
</dbReference>
<dbReference type="InterPro" id="IPR040442">
    <property type="entry name" value="Pyrv_kinase-like_dom_sf"/>
</dbReference>
<evidence type="ECO:0000256" key="2">
    <source>
        <dbReference type="ARBA" id="ARBA00022741"/>
    </source>
</evidence>
<organism evidence="5 6">
    <name type="scientific">Tectimicrobiota bacterium</name>
    <dbReference type="NCBI Taxonomy" id="2528274"/>
    <lineage>
        <taxon>Bacteria</taxon>
        <taxon>Pseudomonadati</taxon>
        <taxon>Nitrospinota/Tectimicrobiota group</taxon>
        <taxon>Candidatus Tectimicrobiota</taxon>
    </lineage>
</organism>
<keyword evidence="2" id="KW-0547">Nucleotide-binding</keyword>
<protein>
    <recommendedName>
        <fullName evidence="4">PEP-utilising enzyme C-terminal domain-containing protein</fullName>
    </recommendedName>
</protein>
<evidence type="ECO:0000313" key="6">
    <source>
        <dbReference type="Proteomes" id="UP000769766"/>
    </source>
</evidence>
<feature type="domain" description="PEP-utilising enzyme C-terminal" evidence="4">
    <location>
        <begin position="3"/>
        <end position="282"/>
    </location>
</feature>
<evidence type="ECO:0000256" key="1">
    <source>
        <dbReference type="ARBA" id="ARBA00007837"/>
    </source>
</evidence>
<dbReference type="InterPro" id="IPR000121">
    <property type="entry name" value="PEP_util_C"/>
</dbReference>
<accession>A0A932CLP4</accession>
<dbReference type="PANTHER" id="PTHR43030">
    <property type="entry name" value="PHOSPHOENOLPYRUVATE SYNTHASE"/>
    <property type="match status" value="1"/>
</dbReference>
<name>A0A932CLP4_UNCTE</name>
<dbReference type="Gene3D" id="3.20.20.60">
    <property type="entry name" value="Phosphoenolpyruvate-binding domains"/>
    <property type="match status" value="1"/>
</dbReference>
<evidence type="ECO:0000259" key="4">
    <source>
        <dbReference type="Pfam" id="PF02896"/>
    </source>
</evidence>
<evidence type="ECO:0000313" key="5">
    <source>
        <dbReference type="EMBL" id="MBI2875618.1"/>
    </source>
</evidence>
<dbReference type="Pfam" id="PF02896">
    <property type="entry name" value="PEP-utilizers_C"/>
    <property type="match status" value="1"/>
</dbReference>